<name>A0ABX2T6Y2_9PROT</name>
<dbReference type="EMBL" id="JABFDB010000001">
    <property type="protein sequence ID" value="NYZ19026.1"/>
    <property type="molecule type" value="Genomic_DNA"/>
</dbReference>
<feature type="domain" description="GST C-terminal" evidence="2">
    <location>
        <begin position="87"/>
        <end position="208"/>
    </location>
</feature>
<dbReference type="PROSITE" id="PS50404">
    <property type="entry name" value="GST_NTER"/>
    <property type="match status" value="1"/>
</dbReference>
<dbReference type="PANTHER" id="PTHR44051:SF8">
    <property type="entry name" value="GLUTATHIONE S-TRANSFERASE GSTA"/>
    <property type="match status" value="1"/>
</dbReference>
<accession>A0ABX2T6Y2</accession>
<comment type="caution">
    <text evidence="3">The sequence shown here is derived from an EMBL/GenBank/DDBJ whole genome shotgun (WGS) entry which is preliminary data.</text>
</comment>
<dbReference type="Pfam" id="PF13409">
    <property type="entry name" value="GST_N_2"/>
    <property type="match status" value="1"/>
</dbReference>
<dbReference type="InterPro" id="IPR040079">
    <property type="entry name" value="Glutathione_S-Trfase"/>
</dbReference>
<dbReference type="Gene3D" id="1.20.1050.10">
    <property type="match status" value="1"/>
</dbReference>
<dbReference type="RefSeq" id="WP_180280712.1">
    <property type="nucleotide sequence ID" value="NZ_JABFDB010000001.1"/>
</dbReference>
<dbReference type="InterPro" id="IPR036282">
    <property type="entry name" value="Glutathione-S-Trfase_C_sf"/>
</dbReference>
<feature type="domain" description="GST N-terminal" evidence="1">
    <location>
        <begin position="1"/>
        <end position="81"/>
    </location>
</feature>
<evidence type="ECO:0000259" key="1">
    <source>
        <dbReference type="PROSITE" id="PS50404"/>
    </source>
</evidence>
<dbReference type="Proteomes" id="UP000584642">
    <property type="component" value="Unassembled WGS sequence"/>
</dbReference>
<organism evidence="3 4">
    <name type="scientific">Azospirillum oleiclasticum</name>
    <dbReference type="NCBI Taxonomy" id="2735135"/>
    <lineage>
        <taxon>Bacteria</taxon>
        <taxon>Pseudomonadati</taxon>
        <taxon>Pseudomonadota</taxon>
        <taxon>Alphaproteobacteria</taxon>
        <taxon>Rhodospirillales</taxon>
        <taxon>Azospirillaceae</taxon>
        <taxon>Azospirillum</taxon>
    </lineage>
</organism>
<dbReference type="SUPFAM" id="SSF47616">
    <property type="entry name" value="GST C-terminal domain-like"/>
    <property type="match status" value="1"/>
</dbReference>
<dbReference type="Gene3D" id="3.40.30.10">
    <property type="entry name" value="Glutaredoxin"/>
    <property type="match status" value="1"/>
</dbReference>
<dbReference type="SFLD" id="SFLDS00019">
    <property type="entry name" value="Glutathione_Transferase_(cytos"/>
    <property type="match status" value="1"/>
</dbReference>
<dbReference type="SUPFAM" id="SSF52833">
    <property type="entry name" value="Thioredoxin-like"/>
    <property type="match status" value="1"/>
</dbReference>
<evidence type="ECO:0000313" key="3">
    <source>
        <dbReference type="EMBL" id="NYZ19026.1"/>
    </source>
</evidence>
<dbReference type="PANTHER" id="PTHR44051">
    <property type="entry name" value="GLUTATHIONE S-TRANSFERASE-RELATED"/>
    <property type="match status" value="1"/>
</dbReference>
<evidence type="ECO:0000313" key="4">
    <source>
        <dbReference type="Proteomes" id="UP000584642"/>
    </source>
</evidence>
<dbReference type="PROSITE" id="PS50405">
    <property type="entry name" value="GST_CTER"/>
    <property type="match status" value="1"/>
</dbReference>
<dbReference type="CDD" id="cd03057">
    <property type="entry name" value="GST_N_Beta"/>
    <property type="match status" value="1"/>
</dbReference>
<dbReference type="InterPro" id="IPR036249">
    <property type="entry name" value="Thioredoxin-like_sf"/>
</dbReference>
<protein>
    <submittedName>
        <fullName evidence="3">Glutathione S-transferase family protein</fullName>
    </submittedName>
</protein>
<reference evidence="3 4" key="1">
    <citation type="submission" date="2020-05" db="EMBL/GenBank/DDBJ databases">
        <title>Azospirillum oleiclasticum sp. nov, a nitrogen-fixing and heavy crude oil-emulsifying bacterium isolated from the crude oil of Yumen Oilfield.</title>
        <authorList>
            <person name="Wu D."/>
            <person name="Cai M."/>
            <person name="Zhang X."/>
        </authorList>
    </citation>
    <scope>NUCLEOTIDE SEQUENCE [LARGE SCALE GENOMIC DNA]</scope>
    <source>
        <strain evidence="3 4">ROY-1-1-2</strain>
    </source>
</reference>
<keyword evidence="4" id="KW-1185">Reference proteome</keyword>
<dbReference type="InterPro" id="IPR010987">
    <property type="entry name" value="Glutathione-S-Trfase_C-like"/>
</dbReference>
<proteinExistence type="predicted"/>
<gene>
    <name evidence="3" type="ORF">HND93_04825</name>
</gene>
<sequence>MHTLYAAQRAGSFVVEALLHHTGEPYRVAEAPPWEAGPHRDELARVNPLMQVPTLVLPDGTVMTESAAIVLHLADCHPQAGIVPPADAPERAVFLRWLLYLVGSVYPTFTVADDPTRWVSGTDAQEELVRRTSAYRCGLWRQVEEAAKATPWFLGERFSAIDLYLAVMVTWQPRRPWFAEHAPKLTAIADRCTADPRFAPVVARNGMA</sequence>
<dbReference type="InterPro" id="IPR004045">
    <property type="entry name" value="Glutathione_S-Trfase_N"/>
</dbReference>
<evidence type="ECO:0000259" key="2">
    <source>
        <dbReference type="PROSITE" id="PS50405"/>
    </source>
</evidence>